<dbReference type="AlphaFoldDB" id="A0A841L4Y4"/>
<dbReference type="GO" id="GO:0009002">
    <property type="term" value="F:serine-type D-Ala-D-Ala carboxypeptidase activity"/>
    <property type="evidence" value="ECO:0007669"/>
    <property type="project" value="UniProtKB-EC"/>
</dbReference>
<dbReference type="SMART" id="SM00936">
    <property type="entry name" value="PBP5_C"/>
    <property type="match status" value="1"/>
</dbReference>
<evidence type="ECO:0000256" key="16">
    <source>
        <dbReference type="SAM" id="SignalP"/>
    </source>
</evidence>
<dbReference type="GO" id="GO:0009252">
    <property type="term" value="P:peptidoglycan biosynthetic process"/>
    <property type="evidence" value="ECO:0007669"/>
    <property type="project" value="UniProtKB-UniPathway"/>
</dbReference>
<feature type="chain" id="PRO_5032765583" description="serine-type D-Ala-D-Ala carboxypeptidase" evidence="16">
    <location>
        <begin position="23"/>
        <end position="390"/>
    </location>
</feature>
<evidence type="ECO:0000256" key="6">
    <source>
        <dbReference type="ARBA" id="ARBA00022670"/>
    </source>
</evidence>
<dbReference type="InterPro" id="IPR015956">
    <property type="entry name" value="Peniciliin-bd_prot_C_sf"/>
</dbReference>
<dbReference type="PANTHER" id="PTHR21581:SF6">
    <property type="entry name" value="TRAFFICKING PROTEIN PARTICLE COMPLEX SUBUNIT 12"/>
    <property type="match status" value="1"/>
</dbReference>
<feature type="active site" description="Acyl-ester intermediate" evidence="13">
    <location>
        <position position="60"/>
    </location>
</feature>
<dbReference type="Pfam" id="PF00768">
    <property type="entry name" value="Peptidase_S11"/>
    <property type="match status" value="1"/>
</dbReference>
<evidence type="ECO:0000256" key="11">
    <source>
        <dbReference type="ARBA" id="ARBA00023316"/>
    </source>
</evidence>
<feature type="domain" description="Peptidase S11 D-Ala-D-Ala carboxypeptidase A C-terminal" evidence="17">
    <location>
        <begin position="283"/>
        <end position="373"/>
    </location>
</feature>
<dbReference type="SUPFAM" id="SSF69189">
    <property type="entry name" value="Penicillin-binding protein associated domain"/>
    <property type="match status" value="1"/>
</dbReference>
<dbReference type="InterPro" id="IPR018044">
    <property type="entry name" value="Peptidase_S11"/>
</dbReference>
<evidence type="ECO:0000256" key="5">
    <source>
        <dbReference type="ARBA" id="ARBA00022645"/>
    </source>
</evidence>
<dbReference type="InterPro" id="IPR012338">
    <property type="entry name" value="Beta-lactam/transpept-like"/>
</dbReference>
<dbReference type="EC" id="3.4.16.4" evidence="4"/>
<evidence type="ECO:0000256" key="14">
    <source>
        <dbReference type="PIRSR" id="PIRSR618044-2"/>
    </source>
</evidence>
<feature type="active site" evidence="13">
    <location>
        <position position="123"/>
    </location>
</feature>
<evidence type="ECO:0000256" key="12">
    <source>
        <dbReference type="ARBA" id="ARBA00034000"/>
    </source>
</evidence>
<evidence type="ECO:0000259" key="17">
    <source>
        <dbReference type="SMART" id="SM00936"/>
    </source>
</evidence>
<evidence type="ECO:0000313" key="19">
    <source>
        <dbReference type="Proteomes" id="UP000538147"/>
    </source>
</evidence>
<keyword evidence="9" id="KW-0133">Cell shape</keyword>
<evidence type="ECO:0000256" key="10">
    <source>
        <dbReference type="ARBA" id="ARBA00022984"/>
    </source>
</evidence>
<dbReference type="SUPFAM" id="SSF56601">
    <property type="entry name" value="beta-lactamase/transpeptidase-like"/>
    <property type="match status" value="1"/>
</dbReference>
<protein>
    <recommendedName>
        <fullName evidence="4">serine-type D-Ala-D-Ala carboxypeptidase</fullName>
        <ecNumber evidence="4">3.4.16.4</ecNumber>
    </recommendedName>
</protein>
<evidence type="ECO:0000256" key="8">
    <source>
        <dbReference type="ARBA" id="ARBA00022801"/>
    </source>
</evidence>
<evidence type="ECO:0000256" key="2">
    <source>
        <dbReference type="ARBA" id="ARBA00004752"/>
    </source>
</evidence>
<dbReference type="Gene3D" id="2.60.410.10">
    <property type="entry name" value="D-Ala-D-Ala carboxypeptidase, C-terminal domain"/>
    <property type="match status" value="1"/>
</dbReference>
<dbReference type="EMBL" id="JACIIV010000001">
    <property type="protein sequence ID" value="MBB6226033.1"/>
    <property type="molecule type" value="Genomic_DNA"/>
</dbReference>
<evidence type="ECO:0000256" key="13">
    <source>
        <dbReference type="PIRSR" id="PIRSR618044-1"/>
    </source>
</evidence>
<accession>A0A841L4Y4</accession>
<dbReference type="PRINTS" id="PR00725">
    <property type="entry name" value="DADACBPTASE1"/>
</dbReference>
<evidence type="ECO:0000256" key="9">
    <source>
        <dbReference type="ARBA" id="ARBA00022960"/>
    </source>
</evidence>
<dbReference type="RefSeq" id="WP_243453425.1">
    <property type="nucleotide sequence ID" value="NZ_BMOX01000034.1"/>
</dbReference>
<dbReference type="PANTHER" id="PTHR21581">
    <property type="entry name" value="D-ALANYL-D-ALANINE CARBOXYPEPTIDASE"/>
    <property type="match status" value="1"/>
</dbReference>
<evidence type="ECO:0000256" key="4">
    <source>
        <dbReference type="ARBA" id="ARBA00012448"/>
    </source>
</evidence>
<dbReference type="Gene3D" id="3.40.710.10">
    <property type="entry name" value="DD-peptidase/beta-lactamase superfamily"/>
    <property type="match status" value="1"/>
</dbReference>
<keyword evidence="6" id="KW-0645">Protease</keyword>
<sequence length="390" mass="41478">MTVRFQTVIALSSLIAATPIAAQDLTTGFTTPAPRAFLKDISTNTILYAKDADARMPPASMGKMMTVLVAFDLIRSGEAKLDQKITVRPETWRKWHSQGSTMFLSANEEVTVDDLLNGIVTLSGNDACVVLAEGLAGSEVAFVELMNDKARKLGLKGSRFANTNGWPDPNEFVTARDLTTIAEATIKGHPDFYKRYYGRPSFTWGKTLGDGKAITQPNRNPLLGRVTGADGLKTGHTEEAGYGFTGSALQGDRRLVMVVAGLNSMSQRTSAAVDFISWGFTGFSKMPVLKAGASAGTAPVDGGAETMVPLVAPRDLFIVVPKGSAGNQTRRMVLDKPVVAPVAKGQKLATLIVSVPGRGETRLPLVAGVAVEEAGPLLRGWNWLKGLVGT</sequence>
<dbReference type="GO" id="GO:0008360">
    <property type="term" value="P:regulation of cell shape"/>
    <property type="evidence" value="ECO:0007669"/>
    <property type="project" value="UniProtKB-KW"/>
</dbReference>
<dbReference type="InterPro" id="IPR037167">
    <property type="entry name" value="Peptidase_S11_C_sf"/>
</dbReference>
<feature type="signal peptide" evidence="16">
    <location>
        <begin position="1"/>
        <end position="22"/>
    </location>
</feature>
<keyword evidence="5 18" id="KW-0121">Carboxypeptidase</keyword>
<dbReference type="Pfam" id="PF07943">
    <property type="entry name" value="PBP5_C"/>
    <property type="match status" value="1"/>
</dbReference>
<keyword evidence="7 16" id="KW-0732">Signal</keyword>
<evidence type="ECO:0000256" key="7">
    <source>
        <dbReference type="ARBA" id="ARBA00022729"/>
    </source>
</evidence>
<keyword evidence="19" id="KW-1185">Reference proteome</keyword>
<organism evidence="18 19">
    <name type="scientific">Polymorphobacter multimanifer</name>
    <dbReference type="NCBI Taxonomy" id="1070431"/>
    <lineage>
        <taxon>Bacteria</taxon>
        <taxon>Pseudomonadati</taxon>
        <taxon>Pseudomonadota</taxon>
        <taxon>Alphaproteobacteria</taxon>
        <taxon>Sphingomonadales</taxon>
        <taxon>Sphingosinicellaceae</taxon>
        <taxon>Polymorphobacter</taxon>
    </lineage>
</organism>
<dbReference type="InterPro" id="IPR012907">
    <property type="entry name" value="Peptidase_S11_C"/>
</dbReference>
<dbReference type="GO" id="GO:0071555">
    <property type="term" value="P:cell wall organization"/>
    <property type="evidence" value="ECO:0007669"/>
    <property type="project" value="UniProtKB-KW"/>
</dbReference>
<name>A0A841L4Y4_9SPHN</name>
<dbReference type="InterPro" id="IPR001967">
    <property type="entry name" value="Peptidase_S11_N"/>
</dbReference>
<dbReference type="UniPathway" id="UPA00219"/>
<evidence type="ECO:0000256" key="1">
    <source>
        <dbReference type="ARBA" id="ARBA00003217"/>
    </source>
</evidence>
<dbReference type="GO" id="GO:0006508">
    <property type="term" value="P:proteolysis"/>
    <property type="evidence" value="ECO:0007669"/>
    <property type="project" value="UniProtKB-KW"/>
</dbReference>
<comment type="caution">
    <text evidence="18">The sequence shown here is derived from an EMBL/GenBank/DDBJ whole genome shotgun (WGS) entry which is preliminary data.</text>
</comment>
<comment type="function">
    <text evidence="1">Removes C-terminal D-alanyl residues from sugar-peptide cell wall precursors.</text>
</comment>
<feature type="active site" description="Proton acceptor" evidence="13">
    <location>
        <position position="63"/>
    </location>
</feature>
<comment type="catalytic activity">
    <reaction evidence="12">
        <text>Preferential cleavage: (Ac)2-L-Lys-D-Ala-|-D-Ala. Also transpeptidation of peptidyl-alanyl moieties that are N-acyl substituents of D-alanine.</text>
        <dbReference type="EC" id="3.4.16.4"/>
    </reaction>
</comment>
<gene>
    <name evidence="18" type="ORF">FHS79_000184</name>
</gene>
<reference evidence="18 19" key="1">
    <citation type="submission" date="2020-08" db="EMBL/GenBank/DDBJ databases">
        <title>Genomic Encyclopedia of Type Strains, Phase IV (KMG-IV): sequencing the most valuable type-strain genomes for metagenomic binning, comparative biology and taxonomic classification.</title>
        <authorList>
            <person name="Goeker M."/>
        </authorList>
    </citation>
    <scope>NUCLEOTIDE SEQUENCE [LARGE SCALE GENOMIC DNA]</scope>
    <source>
        <strain evidence="18 19">DSM 102189</strain>
    </source>
</reference>
<feature type="binding site" evidence="14">
    <location>
        <position position="233"/>
    </location>
    <ligand>
        <name>substrate</name>
    </ligand>
</feature>
<comment type="pathway">
    <text evidence="2">Cell wall biogenesis; peptidoglycan biosynthesis.</text>
</comment>
<proteinExistence type="inferred from homology"/>
<evidence type="ECO:0000313" key="18">
    <source>
        <dbReference type="EMBL" id="MBB6226033.1"/>
    </source>
</evidence>
<evidence type="ECO:0000256" key="15">
    <source>
        <dbReference type="RuleBase" id="RU004016"/>
    </source>
</evidence>
<dbReference type="Proteomes" id="UP000538147">
    <property type="component" value="Unassembled WGS sequence"/>
</dbReference>
<keyword evidence="8 18" id="KW-0378">Hydrolase</keyword>
<keyword evidence="11" id="KW-0961">Cell wall biogenesis/degradation</keyword>
<keyword evidence="10" id="KW-0573">Peptidoglycan synthesis</keyword>
<evidence type="ECO:0000256" key="3">
    <source>
        <dbReference type="ARBA" id="ARBA00007164"/>
    </source>
</evidence>
<comment type="similarity">
    <text evidence="3 15">Belongs to the peptidase S11 family.</text>
</comment>